<evidence type="ECO:0000256" key="2">
    <source>
        <dbReference type="ARBA" id="ARBA00005569"/>
    </source>
</evidence>
<evidence type="ECO:0000256" key="3">
    <source>
        <dbReference type="ARBA" id="ARBA00022448"/>
    </source>
</evidence>
<comment type="caution">
    <text evidence="11">The sequence shown here is derived from an EMBL/GenBank/DDBJ whole genome shotgun (WGS) entry which is preliminary data.</text>
</comment>
<dbReference type="SUPFAM" id="SSF117289">
    <property type="entry name" value="Nucleoporin domain"/>
    <property type="match status" value="1"/>
</dbReference>
<keyword evidence="7" id="KW-0539">Nucleus</keyword>
<feature type="domain" description="Nucleoporin Nup133/Nup155-like N-terminal" evidence="10">
    <location>
        <begin position="99"/>
        <end position="513"/>
    </location>
</feature>
<comment type="similarity">
    <text evidence="2">Belongs to the nucleoporin Nup133 family.</text>
</comment>
<protein>
    <recommendedName>
        <fullName evidence="13">Nuclear pore complex protein Nup133</fullName>
    </recommendedName>
</protein>
<feature type="domain" description="Nucleoporin Nup133/Nup155-like C-terminal" evidence="9">
    <location>
        <begin position="626"/>
        <end position="1298"/>
    </location>
</feature>
<dbReference type="Pfam" id="PF03177">
    <property type="entry name" value="Nucleoporin_C"/>
    <property type="match status" value="1"/>
</dbReference>
<evidence type="ECO:0000256" key="5">
    <source>
        <dbReference type="ARBA" id="ARBA00022927"/>
    </source>
</evidence>
<evidence type="ECO:0000256" key="8">
    <source>
        <dbReference type="SAM" id="MobiDB-lite"/>
    </source>
</evidence>
<evidence type="ECO:0000256" key="6">
    <source>
        <dbReference type="ARBA" id="ARBA00023010"/>
    </source>
</evidence>
<dbReference type="InterPro" id="IPR015943">
    <property type="entry name" value="WD40/YVTN_repeat-like_dom_sf"/>
</dbReference>
<reference evidence="11 12" key="1">
    <citation type="submission" date="2021-02" db="EMBL/GenBank/DDBJ databases">
        <title>Genome assembly of Pseudopithomyces chartarum.</title>
        <authorList>
            <person name="Jauregui R."/>
            <person name="Singh J."/>
            <person name="Voisey C."/>
        </authorList>
    </citation>
    <scope>NUCLEOTIDE SEQUENCE [LARGE SCALE GENOMIC DNA]</scope>
    <source>
        <strain evidence="11 12">AGR01</strain>
    </source>
</reference>
<evidence type="ECO:0000313" key="11">
    <source>
        <dbReference type="EMBL" id="KAK3216103.1"/>
    </source>
</evidence>
<name>A0AAN6M5E2_9PLEO</name>
<dbReference type="InterPro" id="IPR014908">
    <property type="entry name" value="Nucleoporin_Nup133/Nup155_N"/>
</dbReference>
<proteinExistence type="inferred from homology"/>
<evidence type="ECO:0000256" key="7">
    <source>
        <dbReference type="ARBA" id="ARBA00023242"/>
    </source>
</evidence>
<dbReference type="GO" id="GO:0006606">
    <property type="term" value="P:protein import into nucleus"/>
    <property type="evidence" value="ECO:0007669"/>
    <property type="project" value="TreeGrafter"/>
</dbReference>
<dbReference type="PANTHER" id="PTHR13405">
    <property type="entry name" value="NUCLEAR PORE COMPLEX PROTEIN NUP133"/>
    <property type="match status" value="1"/>
</dbReference>
<keyword evidence="5" id="KW-0653">Protein transport</keyword>
<dbReference type="EMBL" id="WVTA01000002">
    <property type="protein sequence ID" value="KAK3216103.1"/>
    <property type="molecule type" value="Genomic_DNA"/>
</dbReference>
<keyword evidence="3" id="KW-0813">Transport</keyword>
<accession>A0AAN6M5E2</accession>
<evidence type="ECO:0000313" key="12">
    <source>
        <dbReference type="Proteomes" id="UP001280581"/>
    </source>
</evidence>
<dbReference type="Gene3D" id="2.130.10.10">
    <property type="entry name" value="YVTN repeat-like/Quinoprotein amine dehydrogenase"/>
    <property type="match status" value="1"/>
</dbReference>
<feature type="compositionally biased region" description="Polar residues" evidence="8">
    <location>
        <begin position="59"/>
        <end position="70"/>
    </location>
</feature>
<sequence>MFSPEASTLSLRSSQRNPRRRPRNSTEPHQQQQRRKRSKLGDESFMPVSDDIIDDDVNESPSINGHADSTSVTMDIPVRDKKGTAKRVFQEDLALYLTKDDNYSVKRLPSFPSALAGGSVPFRASALPAAGLALALTSSQAFVWTYANATSGSKILTLPLPPALKGADPLPIGNIVRNGPTNDFGVVAVAPSTGRIVFWENIDSAEARSLFAQRKQGVEGWVKLYSGERVTRVVDVDHAGYILVLSSGRLAQLILRDAQGRPNITTTILNTPNGSSGGFFGLKGLLGGAIKKTIASVKGRPSFRGQMEVVAATRNGVFQLWDLSWSGQQIFKYEIDARQMILDEVQLGGAPEIQGHQDVHILDFAILGHSPNHEVTDTLVLVALSGRQTLDHFLLEVDFTEGGATISRAIPLPTYQTELLPVEATGTLLLPDPGHTALVQFPDAIVVASLARPDTSPEAQLFFDSGATPLPFQDCIYFKSDAHVRVVGYALEPSSRKNQTCAALLFIQDFGILQINAYAPPRTPGQDGRSKVTAMSKLMQATFFSTVPGTILDFNTKGRASFSQDEVEKAALQISEGILSSSFEQLSGNSLLLEDQLGRRALALRTLNKHLRAQFSDLSFSGRWELLSHAEKLAATMKLWDWYQKQLRRQEQRPGAYPEKNIIIDIVKSTQEKFKTPVDLTADEHDQVRQFFLSDIDSLDVAVPWAWNHFRVFYIAPGLGKSLKSIMQRLHEANQVYLIVLDTAFSFRKEHVDFYGLDADSLDVDGVLKSGQGYDKLASNFWTSSHNMVTSLRAIIDAGNRYAVDCYEKHEQEGLAQQIGHQIPGLVQLSCANHIERCRWGLEQGDAQKRAMGRKFRDEWDTNIRPKQIHHLITIGLATEGMNLAERYNDMPTLVDLIWEETLYLEDAKLEGHGKMVETEINLKLGKIKDRVKDCFKKYKNEFADAYFSKYIDTNNAGELLKKAQDEDKDFQASLTNFLNASDVVAPRNRLAWVNNVRGEEAFGDAAVELQDAAQRDSNIWCKTAELSIAKLCAMAQQEADADPSQANAMTEADLIEHQNYQKKLGYELEVARVQNQLYEYVLPTITTAMDDESAVQLLMTEYGQGRLVERPALQHLLQQGFDHLVQHQVVDPFLLIDVLTLMVPNSSEDLTNPKAFNQFALALKVMAVITASDDGIHPAVRKGLLGLIWKRLLLQDDWQEINATQTLSREGLSEYLGQTLAGSTIKTLVGWSKDDALVFSSVDPTRVQDMFGAGCTDGEYAVRFSEEDLRQPMIQDNVQDEVILKDLVDNHRLEDWFDASMAAGVQLEEQERNSRPPMARRGGWQPIVEDANLQMYEQPASERVEPVVGTLEQANEDVEMQGS</sequence>
<evidence type="ECO:0000259" key="10">
    <source>
        <dbReference type="Pfam" id="PF08801"/>
    </source>
</evidence>
<evidence type="ECO:0000256" key="4">
    <source>
        <dbReference type="ARBA" id="ARBA00022816"/>
    </source>
</evidence>
<dbReference type="GO" id="GO:0017056">
    <property type="term" value="F:structural constituent of nuclear pore"/>
    <property type="evidence" value="ECO:0007669"/>
    <property type="project" value="InterPro"/>
</dbReference>
<dbReference type="Pfam" id="PF08801">
    <property type="entry name" value="Nucleoporin_N"/>
    <property type="match status" value="1"/>
</dbReference>
<dbReference type="GO" id="GO:0031080">
    <property type="term" value="C:nuclear pore outer ring"/>
    <property type="evidence" value="ECO:0007669"/>
    <property type="project" value="TreeGrafter"/>
</dbReference>
<evidence type="ECO:0000259" key="9">
    <source>
        <dbReference type="Pfam" id="PF03177"/>
    </source>
</evidence>
<keyword evidence="4" id="KW-0509">mRNA transport</keyword>
<dbReference type="Proteomes" id="UP001280581">
    <property type="component" value="Unassembled WGS sequence"/>
</dbReference>
<dbReference type="InterPro" id="IPR007187">
    <property type="entry name" value="Nucleoporin_Nup133/Nup155_C"/>
</dbReference>
<gene>
    <name evidence="11" type="ORF">GRF29_8g2179694</name>
</gene>
<dbReference type="Gene3D" id="1.20.58.1380">
    <property type="match status" value="1"/>
</dbReference>
<organism evidence="11 12">
    <name type="scientific">Pseudopithomyces chartarum</name>
    <dbReference type="NCBI Taxonomy" id="1892770"/>
    <lineage>
        <taxon>Eukaryota</taxon>
        <taxon>Fungi</taxon>
        <taxon>Dikarya</taxon>
        <taxon>Ascomycota</taxon>
        <taxon>Pezizomycotina</taxon>
        <taxon>Dothideomycetes</taxon>
        <taxon>Pleosporomycetidae</taxon>
        <taxon>Pleosporales</taxon>
        <taxon>Massarineae</taxon>
        <taxon>Didymosphaeriaceae</taxon>
        <taxon>Pseudopithomyces</taxon>
    </lineage>
</organism>
<comment type="subcellular location">
    <subcellularLocation>
        <location evidence="1">Nucleus envelope</location>
    </subcellularLocation>
</comment>
<keyword evidence="6" id="KW-0811">Translocation</keyword>
<dbReference type="GO" id="GO:0000972">
    <property type="term" value="P:transcription-dependent tethering of RNA polymerase II gene DNA at nuclear periphery"/>
    <property type="evidence" value="ECO:0007669"/>
    <property type="project" value="TreeGrafter"/>
</dbReference>
<keyword evidence="12" id="KW-1185">Reference proteome</keyword>
<feature type="region of interest" description="Disordered" evidence="8">
    <location>
        <begin position="1"/>
        <end position="70"/>
    </location>
</feature>
<evidence type="ECO:0000256" key="1">
    <source>
        <dbReference type="ARBA" id="ARBA00004259"/>
    </source>
</evidence>
<dbReference type="PANTHER" id="PTHR13405:SF11">
    <property type="entry name" value="NUCLEAR PORE COMPLEX PROTEIN NUP133"/>
    <property type="match status" value="1"/>
</dbReference>
<dbReference type="InterPro" id="IPR037624">
    <property type="entry name" value="Nup133-like"/>
</dbReference>
<evidence type="ECO:0008006" key="13">
    <source>
        <dbReference type="Google" id="ProtNLM"/>
    </source>
</evidence>
<dbReference type="GO" id="GO:0016973">
    <property type="term" value="P:poly(A)+ mRNA export from nucleus"/>
    <property type="evidence" value="ECO:0007669"/>
    <property type="project" value="TreeGrafter"/>
</dbReference>